<dbReference type="EMBL" id="CAJNDS010001557">
    <property type="protein sequence ID" value="CAE7264845.1"/>
    <property type="molecule type" value="Genomic_DNA"/>
</dbReference>
<comment type="caution">
    <text evidence="1">The sequence shown here is derived from an EMBL/GenBank/DDBJ whole genome shotgun (WGS) entry which is preliminary data.</text>
</comment>
<dbReference type="OrthoDB" id="449182at2759"/>
<proteinExistence type="predicted"/>
<gene>
    <name evidence="1" type="ORF">SNAT2548_LOCUS13960</name>
</gene>
<evidence type="ECO:0000313" key="2">
    <source>
        <dbReference type="Proteomes" id="UP000604046"/>
    </source>
</evidence>
<accession>A0A812MHB2</accession>
<keyword evidence="2" id="KW-1185">Reference proteome</keyword>
<organism evidence="1 2">
    <name type="scientific">Symbiodinium natans</name>
    <dbReference type="NCBI Taxonomy" id="878477"/>
    <lineage>
        <taxon>Eukaryota</taxon>
        <taxon>Sar</taxon>
        <taxon>Alveolata</taxon>
        <taxon>Dinophyceae</taxon>
        <taxon>Suessiales</taxon>
        <taxon>Symbiodiniaceae</taxon>
        <taxon>Symbiodinium</taxon>
    </lineage>
</organism>
<protein>
    <submittedName>
        <fullName evidence="1">Uncharacterized protein</fullName>
    </submittedName>
</protein>
<dbReference type="AlphaFoldDB" id="A0A812MHB2"/>
<reference evidence="1" key="1">
    <citation type="submission" date="2021-02" db="EMBL/GenBank/DDBJ databases">
        <authorList>
            <person name="Dougan E. K."/>
            <person name="Rhodes N."/>
            <person name="Thang M."/>
            <person name="Chan C."/>
        </authorList>
    </citation>
    <scope>NUCLEOTIDE SEQUENCE</scope>
</reference>
<dbReference type="Proteomes" id="UP000604046">
    <property type="component" value="Unassembled WGS sequence"/>
</dbReference>
<name>A0A812MHB2_9DINO</name>
<evidence type="ECO:0000313" key="1">
    <source>
        <dbReference type="EMBL" id="CAE7264845.1"/>
    </source>
</evidence>
<sequence>MHEMICQCLTSELRFNTDPTVPGTEMLAIAAALPHAGCKPPWPVAASEIQEDLRGLVAAQNIMMVKGWSRSVAAVTILRCAYECRQFREDLCSVQALRVDLRPVDASRLQPGFRV</sequence>